<protein>
    <submittedName>
        <fullName evidence="9">Rieske (2Fe-2S) protein</fullName>
    </submittedName>
</protein>
<proteinExistence type="predicted"/>
<reference evidence="9 10" key="1">
    <citation type="journal article" date="2023" name="Limnol Oceanogr Lett">
        <title>Environmental adaptations by the intertidal Antarctic cyanobacterium Halotia branconii CENA392 as revealed using long-read genome sequencing.</title>
        <authorList>
            <person name="Dextro R.B."/>
            <person name="Delbaje E."/>
            <person name="Freitas P.N.N."/>
            <person name="Geraldes V."/>
            <person name="Pinto E."/>
            <person name="Long P.F."/>
            <person name="Fiore M.F."/>
        </authorList>
    </citation>
    <scope>NUCLEOTIDE SEQUENCE [LARGE SCALE GENOMIC DNA]</scope>
    <source>
        <strain evidence="9 10">CENA392</strain>
        <plasmid evidence="9 10">unnamed1</plasmid>
    </source>
</reference>
<keyword evidence="3" id="KW-0408">Iron</keyword>
<evidence type="ECO:0000256" key="7">
    <source>
        <dbReference type="ARBA" id="ARBA00034078"/>
    </source>
</evidence>
<dbReference type="GO" id="GO:0046872">
    <property type="term" value="F:metal ion binding"/>
    <property type="evidence" value="ECO:0007669"/>
    <property type="project" value="UniProtKB-KW"/>
</dbReference>
<dbReference type="PANTHER" id="PTHR10134">
    <property type="entry name" value="CYTOCHROME B-C1 COMPLEX SUBUNIT RIESKE, MITOCHONDRIAL"/>
    <property type="match status" value="1"/>
</dbReference>
<keyword evidence="1" id="KW-0001">2Fe-2S</keyword>
<evidence type="ECO:0000313" key="10">
    <source>
        <dbReference type="Proteomes" id="UP001223520"/>
    </source>
</evidence>
<evidence type="ECO:0000256" key="2">
    <source>
        <dbReference type="ARBA" id="ARBA00022723"/>
    </source>
</evidence>
<dbReference type="CDD" id="cd03467">
    <property type="entry name" value="Rieske"/>
    <property type="match status" value="1"/>
</dbReference>
<evidence type="ECO:0000256" key="3">
    <source>
        <dbReference type="ARBA" id="ARBA00023004"/>
    </source>
</evidence>
<dbReference type="Proteomes" id="UP001223520">
    <property type="component" value="Plasmid unnamed1"/>
</dbReference>
<dbReference type="InterPro" id="IPR005805">
    <property type="entry name" value="Rieske_Fe-S_prot_C"/>
</dbReference>
<dbReference type="EMBL" id="CP124544">
    <property type="protein sequence ID" value="WGV29164.1"/>
    <property type="molecule type" value="Genomic_DNA"/>
</dbReference>
<keyword evidence="5" id="KW-0793">Thylakoid</keyword>
<keyword evidence="9" id="KW-0614">Plasmid</keyword>
<dbReference type="KEGG" id="hbq:QI031_30640"/>
<dbReference type="RefSeq" id="WP_281486359.1">
    <property type="nucleotide sequence ID" value="NZ_CP124544.1"/>
</dbReference>
<dbReference type="GO" id="GO:0051537">
    <property type="term" value="F:2 iron, 2 sulfur cluster binding"/>
    <property type="evidence" value="ECO:0007669"/>
    <property type="project" value="UniProtKB-KW"/>
</dbReference>
<accession>A0AAJ6NYM7</accession>
<dbReference type="Gene3D" id="2.102.10.10">
    <property type="entry name" value="Rieske [2Fe-2S] iron-sulphur domain"/>
    <property type="match status" value="1"/>
</dbReference>
<dbReference type="SUPFAM" id="SSF50022">
    <property type="entry name" value="ISP domain"/>
    <property type="match status" value="1"/>
</dbReference>
<dbReference type="GO" id="GO:0016020">
    <property type="term" value="C:membrane"/>
    <property type="evidence" value="ECO:0007669"/>
    <property type="project" value="InterPro"/>
</dbReference>
<comment type="cofactor">
    <cofactor evidence="7">
        <name>[2Fe-2S] cluster</name>
        <dbReference type="ChEBI" id="CHEBI:190135"/>
    </cofactor>
</comment>
<dbReference type="PROSITE" id="PS51296">
    <property type="entry name" value="RIESKE"/>
    <property type="match status" value="1"/>
</dbReference>
<name>A0AAJ6NYM7_9CYAN</name>
<evidence type="ECO:0000256" key="4">
    <source>
        <dbReference type="ARBA" id="ARBA00023014"/>
    </source>
</evidence>
<keyword evidence="2" id="KW-0479">Metal-binding</keyword>
<evidence type="ECO:0000256" key="5">
    <source>
        <dbReference type="ARBA" id="ARBA00023078"/>
    </source>
</evidence>
<dbReference type="Pfam" id="PF00355">
    <property type="entry name" value="Rieske"/>
    <property type="match status" value="1"/>
</dbReference>
<keyword evidence="6" id="KW-1015">Disulfide bond</keyword>
<dbReference type="InterPro" id="IPR036922">
    <property type="entry name" value="Rieske_2Fe-2S_sf"/>
</dbReference>
<dbReference type="GO" id="GO:0016705">
    <property type="term" value="F:oxidoreductase activity, acting on paired donors, with incorporation or reduction of molecular oxygen"/>
    <property type="evidence" value="ECO:0007669"/>
    <property type="project" value="UniProtKB-ARBA"/>
</dbReference>
<dbReference type="GO" id="GO:0004497">
    <property type="term" value="F:monooxygenase activity"/>
    <property type="evidence" value="ECO:0007669"/>
    <property type="project" value="UniProtKB-ARBA"/>
</dbReference>
<evidence type="ECO:0000256" key="6">
    <source>
        <dbReference type="ARBA" id="ARBA00023157"/>
    </source>
</evidence>
<evidence type="ECO:0000313" key="9">
    <source>
        <dbReference type="EMBL" id="WGV29164.1"/>
    </source>
</evidence>
<geneLocation type="plasmid" evidence="9 10">
    <name>unnamed1</name>
</geneLocation>
<feature type="domain" description="Rieske" evidence="8">
    <location>
        <begin position="40"/>
        <end position="137"/>
    </location>
</feature>
<keyword evidence="4" id="KW-0411">Iron-sulfur</keyword>
<evidence type="ECO:0000259" key="8">
    <source>
        <dbReference type="PROSITE" id="PS51296"/>
    </source>
</evidence>
<dbReference type="PRINTS" id="PR00162">
    <property type="entry name" value="RIESKE"/>
</dbReference>
<gene>
    <name evidence="9" type="ORF">QI031_30640</name>
</gene>
<sequence>MKRRDFITCFGLGYLASSLPEKVVAYAPETTAISSTSGDWQPVGTVAELDKTGQLLNENSSVGSVLVIGTSKSKNLVAVNPTCTHMGCTLEWLAEEKIFLCPCHASEFAANGNVQMGPATKPLSNYETKIEGNLVIVKRNS</sequence>
<keyword evidence="10" id="KW-1185">Reference proteome</keyword>
<organism evidence="9 10">
    <name type="scientific">Halotia branconii CENA392</name>
    <dbReference type="NCBI Taxonomy" id="1539056"/>
    <lineage>
        <taxon>Bacteria</taxon>
        <taxon>Bacillati</taxon>
        <taxon>Cyanobacteriota</taxon>
        <taxon>Cyanophyceae</taxon>
        <taxon>Nostocales</taxon>
        <taxon>Nodulariaceae</taxon>
        <taxon>Halotia</taxon>
    </lineage>
</organism>
<dbReference type="InterPro" id="IPR017941">
    <property type="entry name" value="Rieske_2Fe-2S"/>
</dbReference>
<dbReference type="AlphaFoldDB" id="A0AAJ6NYM7"/>
<dbReference type="InterPro" id="IPR014349">
    <property type="entry name" value="Rieske_Fe-S_prot"/>
</dbReference>
<evidence type="ECO:0000256" key="1">
    <source>
        <dbReference type="ARBA" id="ARBA00022714"/>
    </source>
</evidence>